<dbReference type="AlphaFoldDB" id="A0ABD3URF9"/>
<dbReference type="InterPro" id="IPR015637">
    <property type="entry name" value="MUG/TDG"/>
</dbReference>
<evidence type="ECO:0000313" key="20">
    <source>
        <dbReference type="EMBL" id="KAL3851621.1"/>
    </source>
</evidence>
<dbReference type="PANTHER" id="PTHR12159">
    <property type="entry name" value="G/T AND G/U MISMATCH-SPECIFIC DNA GLYCOSYLASE"/>
    <property type="match status" value="1"/>
</dbReference>
<dbReference type="GO" id="GO:0006281">
    <property type="term" value="P:DNA repair"/>
    <property type="evidence" value="ECO:0007669"/>
    <property type="project" value="UniProtKB-KW"/>
</dbReference>
<evidence type="ECO:0000256" key="7">
    <source>
        <dbReference type="ARBA" id="ARBA00023015"/>
    </source>
</evidence>
<dbReference type="Proteomes" id="UP001634394">
    <property type="component" value="Unassembled WGS sequence"/>
</dbReference>
<name>A0ABD3URF9_SINWO</name>
<dbReference type="Pfam" id="PF03167">
    <property type="entry name" value="UDG"/>
    <property type="match status" value="1"/>
</dbReference>
<evidence type="ECO:0000256" key="3">
    <source>
        <dbReference type="ARBA" id="ARBA00022763"/>
    </source>
</evidence>
<evidence type="ECO:0000256" key="4">
    <source>
        <dbReference type="ARBA" id="ARBA00022801"/>
    </source>
</evidence>
<organism evidence="20 21">
    <name type="scientific">Sinanodonta woodiana</name>
    <name type="common">Chinese pond mussel</name>
    <name type="synonym">Anodonta woodiana</name>
    <dbReference type="NCBI Taxonomy" id="1069815"/>
    <lineage>
        <taxon>Eukaryota</taxon>
        <taxon>Metazoa</taxon>
        <taxon>Spiralia</taxon>
        <taxon>Lophotrochozoa</taxon>
        <taxon>Mollusca</taxon>
        <taxon>Bivalvia</taxon>
        <taxon>Autobranchia</taxon>
        <taxon>Heteroconchia</taxon>
        <taxon>Palaeoheterodonta</taxon>
        <taxon>Unionida</taxon>
        <taxon>Unionoidea</taxon>
        <taxon>Unionidae</taxon>
        <taxon>Unioninae</taxon>
        <taxon>Sinanodonta</taxon>
    </lineage>
</organism>
<evidence type="ECO:0000256" key="5">
    <source>
        <dbReference type="ARBA" id="ARBA00022843"/>
    </source>
</evidence>
<keyword evidence="4" id="KW-0378">Hydrolase</keyword>
<sequence>MPRKKIDHTNQEQAIVKTEPTDYTYDPTVVVKQEPQGFFTSCGLTTCSEVVKPTVKKKKLKQEKITDHVTVKKKKRDRFNGTPEEDVLKLLLPDHLVPDLDIVIVGINPGLAAAYVGHHYAGPGNHFWKCMYLSGLIPEPMTAYDDYKLLTYGIGFTNIVGRTTRGSADLTRKEIKEGAQILIEKLKKYKPKIAVFNGKGIYEVFCGHKNFSFGKQPDTLDGSDIVVYVMPSSSARCSQLPRAVDKVPFYQALKKLKDYLTGVLDALDDSEVCFPDLELKTAVKSEKKSVKSESVDIESSDNDFMQNYQVMNHDGNNYNHLYSQGNFDFNFANITAVKQESPFDPSEYGQSCSYQPLSRSLLPPSQPISQSSSILGVNQTGIQANYYNSNCSFSSHEQLTASATTNYHSQVPPSSNFATGQSCQVLFQGQNYPNYQSSMPQYSQYVSNQTVNNQQSDEASPYFQSKAGC</sequence>
<keyword evidence="2" id="KW-1017">Isopeptide bond</keyword>
<keyword evidence="5" id="KW-0832">Ubl conjugation</keyword>
<dbReference type="CDD" id="cd10028">
    <property type="entry name" value="UDG-F2_TDG_MUG"/>
    <property type="match status" value="1"/>
</dbReference>
<evidence type="ECO:0000259" key="19">
    <source>
        <dbReference type="SMART" id="SM00986"/>
    </source>
</evidence>
<dbReference type="GO" id="GO:0032183">
    <property type="term" value="F:SUMO binding"/>
    <property type="evidence" value="ECO:0007669"/>
    <property type="project" value="UniProtKB-ARBA"/>
</dbReference>
<evidence type="ECO:0000256" key="1">
    <source>
        <dbReference type="ARBA" id="ARBA00004123"/>
    </source>
</evidence>
<keyword evidence="3" id="KW-0227">DNA damage</keyword>
<keyword evidence="10" id="KW-0234">DNA repair</keyword>
<evidence type="ECO:0000256" key="18">
    <source>
        <dbReference type="SAM" id="MobiDB-lite"/>
    </source>
</evidence>
<dbReference type="InterPro" id="IPR005122">
    <property type="entry name" value="Uracil-DNA_glycosylase-like"/>
</dbReference>
<evidence type="ECO:0000256" key="13">
    <source>
        <dbReference type="ARBA" id="ARBA00061261"/>
    </source>
</evidence>
<reference evidence="20 21" key="1">
    <citation type="submission" date="2024-11" db="EMBL/GenBank/DDBJ databases">
        <title>Chromosome-level genome assembly of the freshwater bivalve Anodonta woodiana.</title>
        <authorList>
            <person name="Chen X."/>
        </authorList>
    </citation>
    <scope>NUCLEOTIDE SEQUENCE [LARGE SCALE GENOMIC DNA]</scope>
    <source>
        <strain evidence="20">MN2024</strain>
        <tissue evidence="20">Gills</tissue>
    </source>
</reference>
<dbReference type="PANTHER" id="PTHR12159:SF9">
    <property type="entry name" value="G_T MISMATCH-SPECIFIC THYMINE DNA GLYCOSYLASE"/>
    <property type="match status" value="1"/>
</dbReference>
<dbReference type="SMART" id="SM00987">
    <property type="entry name" value="UreE_C"/>
    <property type="match status" value="1"/>
</dbReference>
<evidence type="ECO:0000256" key="8">
    <source>
        <dbReference type="ARBA" id="ARBA00023159"/>
    </source>
</evidence>
<evidence type="ECO:0000256" key="12">
    <source>
        <dbReference type="ARBA" id="ARBA00052915"/>
    </source>
</evidence>
<dbReference type="GO" id="GO:0003677">
    <property type="term" value="F:DNA binding"/>
    <property type="evidence" value="ECO:0007669"/>
    <property type="project" value="UniProtKB-ARBA"/>
</dbReference>
<keyword evidence="8" id="KW-0010">Activator</keyword>
<evidence type="ECO:0000256" key="11">
    <source>
        <dbReference type="ARBA" id="ARBA00023242"/>
    </source>
</evidence>
<keyword evidence="9" id="KW-0804">Transcription</keyword>
<evidence type="ECO:0000256" key="2">
    <source>
        <dbReference type="ARBA" id="ARBA00022499"/>
    </source>
</evidence>
<accession>A0ABD3URF9</accession>
<dbReference type="SMART" id="SM00986">
    <property type="entry name" value="UDG"/>
    <property type="match status" value="1"/>
</dbReference>
<evidence type="ECO:0000256" key="14">
    <source>
        <dbReference type="ARBA" id="ARBA00064519"/>
    </source>
</evidence>
<proteinExistence type="inferred from homology"/>
<feature type="domain" description="Uracil-DNA glycosylase-like" evidence="19">
    <location>
        <begin position="93"/>
        <end position="251"/>
    </location>
</feature>
<comment type="subcellular location">
    <subcellularLocation>
        <location evidence="1">Nucleus</location>
    </subcellularLocation>
</comment>
<comment type="caution">
    <text evidence="20">The sequence shown here is derived from an EMBL/GenBank/DDBJ whole genome shotgun (WGS) entry which is preliminary data.</text>
</comment>
<evidence type="ECO:0000256" key="9">
    <source>
        <dbReference type="ARBA" id="ARBA00023163"/>
    </source>
</evidence>
<dbReference type="GO" id="GO:0040029">
    <property type="term" value="P:epigenetic regulation of gene expression"/>
    <property type="evidence" value="ECO:0007669"/>
    <property type="project" value="UniProtKB-ARBA"/>
</dbReference>
<dbReference type="EMBL" id="JBJQND010000015">
    <property type="protein sequence ID" value="KAL3851621.1"/>
    <property type="molecule type" value="Genomic_DNA"/>
</dbReference>
<comment type="subunit">
    <text evidence="14">Homodimer. Interacts with AICDA and GADD45A.</text>
</comment>
<feature type="region of interest" description="Disordered" evidence="18">
    <location>
        <begin position="450"/>
        <end position="469"/>
    </location>
</feature>
<keyword evidence="11" id="KW-0539">Nucleus</keyword>
<comment type="catalytic activity">
    <reaction evidence="12">
        <text>Hydrolyzes mismatched double-stranded DNA and polynucleotides, releasing free thymine.</text>
        <dbReference type="EC" id="3.2.2.29"/>
    </reaction>
</comment>
<keyword evidence="7" id="KW-0805">Transcription regulation</keyword>
<protein>
    <recommendedName>
        <fullName evidence="16">G/T mismatch-specific thymine DNA glycosylase</fullName>
        <ecNumber evidence="15">3.2.2.29</ecNumber>
    </recommendedName>
    <alternativeName>
        <fullName evidence="17">Thymine-DNA glycosylase</fullName>
    </alternativeName>
</protein>
<evidence type="ECO:0000256" key="6">
    <source>
        <dbReference type="ARBA" id="ARBA00022853"/>
    </source>
</evidence>
<evidence type="ECO:0000313" key="21">
    <source>
        <dbReference type="Proteomes" id="UP001634394"/>
    </source>
</evidence>
<dbReference type="InterPro" id="IPR036895">
    <property type="entry name" value="Uracil-DNA_glycosylase-like_sf"/>
</dbReference>
<evidence type="ECO:0000256" key="15">
    <source>
        <dbReference type="ARBA" id="ARBA00066769"/>
    </source>
</evidence>
<dbReference type="Gene3D" id="3.40.470.10">
    <property type="entry name" value="Uracil-DNA glycosylase-like domain"/>
    <property type="match status" value="1"/>
</dbReference>
<gene>
    <name evidence="20" type="ORF">ACJMK2_015354</name>
</gene>
<dbReference type="GO" id="GO:0141016">
    <property type="term" value="F:G/T mismatch-specific thymine-DNA glycosylase activity"/>
    <property type="evidence" value="ECO:0007669"/>
    <property type="project" value="UniProtKB-EC"/>
</dbReference>
<dbReference type="EC" id="3.2.2.29" evidence="15"/>
<keyword evidence="21" id="KW-1185">Reference proteome</keyword>
<dbReference type="FunFam" id="3.40.470.10:FF:000002">
    <property type="entry name" value="G/T mismatch-specific thymine DNA glycosylase"/>
    <property type="match status" value="1"/>
</dbReference>
<keyword evidence="6" id="KW-0156">Chromatin regulator</keyword>
<dbReference type="SUPFAM" id="SSF52141">
    <property type="entry name" value="Uracil-DNA glycosylase-like"/>
    <property type="match status" value="1"/>
</dbReference>
<evidence type="ECO:0000256" key="10">
    <source>
        <dbReference type="ARBA" id="ARBA00023204"/>
    </source>
</evidence>
<comment type="similarity">
    <text evidence="13">Belongs to the uracil-DNA glycosylase (UDG) superfamily. TDG/mug family.</text>
</comment>
<evidence type="ECO:0000256" key="16">
    <source>
        <dbReference type="ARBA" id="ARBA00071248"/>
    </source>
</evidence>
<evidence type="ECO:0000256" key="17">
    <source>
        <dbReference type="ARBA" id="ARBA00083221"/>
    </source>
</evidence>
<dbReference type="GO" id="GO:0005654">
    <property type="term" value="C:nucleoplasm"/>
    <property type="evidence" value="ECO:0007669"/>
    <property type="project" value="UniProtKB-ARBA"/>
</dbReference>